<dbReference type="InterPro" id="IPR047558">
    <property type="entry name" value="BRcat_RBR_HOIL1"/>
</dbReference>
<dbReference type="InterPro" id="IPR000626">
    <property type="entry name" value="Ubiquitin-like_dom"/>
</dbReference>
<dbReference type="GO" id="GO:0043130">
    <property type="term" value="F:ubiquitin binding"/>
    <property type="evidence" value="ECO:0007669"/>
    <property type="project" value="TreeGrafter"/>
</dbReference>
<dbReference type="PROSITE" id="PS50089">
    <property type="entry name" value="ZF_RING_2"/>
    <property type="match status" value="1"/>
</dbReference>
<dbReference type="PANTHER" id="PTHR22770">
    <property type="entry name" value="UBIQUITIN CONJUGATING ENZYME 7 INTERACTING PROTEIN-RELATED"/>
    <property type="match status" value="1"/>
</dbReference>
<dbReference type="GO" id="GO:0009893">
    <property type="term" value="P:positive regulation of metabolic process"/>
    <property type="evidence" value="ECO:0007669"/>
    <property type="project" value="UniProtKB-ARBA"/>
</dbReference>
<dbReference type="SUPFAM" id="SSF54236">
    <property type="entry name" value="Ubiquitin-like"/>
    <property type="match status" value="1"/>
</dbReference>
<feature type="domain" description="RING-type" evidence="13">
    <location>
        <begin position="663"/>
        <end position="891"/>
    </location>
</feature>
<evidence type="ECO:0000259" key="11">
    <source>
        <dbReference type="PROSITE" id="PS50053"/>
    </source>
</evidence>
<keyword evidence="2" id="KW-0597">Phosphoprotein</keyword>
<dbReference type="SUPFAM" id="SSF57850">
    <property type="entry name" value="RING/U-box"/>
    <property type="match status" value="3"/>
</dbReference>
<keyword evidence="6 9" id="KW-0863">Zinc-finger</keyword>
<dbReference type="CDD" id="cd20345">
    <property type="entry name" value="BRcat_RBR_HOIL1"/>
    <property type="match status" value="1"/>
</dbReference>
<dbReference type="PROSITE" id="PS51873">
    <property type="entry name" value="TRIAD"/>
    <property type="match status" value="1"/>
</dbReference>
<dbReference type="InterPro" id="IPR001841">
    <property type="entry name" value="Znf_RING"/>
</dbReference>
<dbReference type="Gene3D" id="3.30.40.10">
    <property type="entry name" value="Zinc/RING finger domain, C3HC4 (zinc finger)"/>
    <property type="match status" value="1"/>
</dbReference>
<dbReference type="PROSITE" id="PS00028">
    <property type="entry name" value="ZINC_FINGER_C2H2_1"/>
    <property type="match status" value="1"/>
</dbReference>
<evidence type="ECO:0000256" key="9">
    <source>
        <dbReference type="PROSITE-ProRule" id="PRU00175"/>
    </source>
</evidence>
<dbReference type="Pfam" id="PF13445">
    <property type="entry name" value="zf-RING_UBOX"/>
    <property type="match status" value="1"/>
</dbReference>
<reference evidence="14" key="1">
    <citation type="submission" date="2020-08" db="EMBL/GenBank/DDBJ databases">
        <title>Multicomponent nature underlies the extraordinary mechanical properties of spider dragline silk.</title>
        <authorList>
            <person name="Kono N."/>
            <person name="Nakamura H."/>
            <person name="Mori M."/>
            <person name="Yoshida Y."/>
            <person name="Ohtoshi R."/>
            <person name="Malay A.D."/>
            <person name="Moran D.A.P."/>
            <person name="Tomita M."/>
            <person name="Numata K."/>
            <person name="Arakawa K."/>
        </authorList>
    </citation>
    <scope>NUCLEOTIDE SEQUENCE</scope>
</reference>
<gene>
    <name evidence="14" type="primary">rbck1</name>
    <name evidence="14" type="ORF">TNIN_410701</name>
</gene>
<dbReference type="GO" id="GO:0071797">
    <property type="term" value="C:LUBAC complex"/>
    <property type="evidence" value="ECO:0007669"/>
    <property type="project" value="TreeGrafter"/>
</dbReference>
<dbReference type="InterPro" id="IPR029071">
    <property type="entry name" value="Ubiquitin-like_domsf"/>
</dbReference>
<keyword evidence="15" id="KW-1185">Reference proteome</keyword>
<dbReference type="Proteomes" id="UP000886998">
    <property type="component" value="Unassembled WGS sequence"/>
</dbReference>
<dbReference type="FunFam" id="3.30.40.10:FF:000137">
    <property type="entry name" value="RanBP-type and C3HC4-type zinc finger-containing protein 1"/>
    <property type="match status" value="1"/>
</dbReference>
<feature type="domain" description="RING-type" evidence="12">
    <location>
        <begin position="667"/>
        <end position="709"/>
    </location>
</feature>
<feature type="compositionally biased region" description="Polar residues" evidence="10">
    <location>
        <begin position="297"/>
        <end position="309"/>
    </location>
</feature>
<dbReference type="GO" id="GO:0008270">
    <property type="term" value="F:zinc ion binding"/>
    <property type="evidence" value="ECO:0007669"/>
    <property type="project" value="UniProtKB-KW"/>
</dbReference>
<dbReference type="GO" id="GO:0043161">
    <property type="term" value="P:proteasome-mediated ubiquitin-dependent protein catabolic process"/>
    <property type="evidence" value="ECO:0007669"/>
    <property type="project" value="TreeGrafter"/>
</dbReference>
<dbReference type="PANTHER" id="PTHR22770:SF13">
    <property type="entry name" value="RING-TYPE DOMAIN-CONTAINING PROTEIN"/>
    <property type="match status" value="1"/>
</dbReference>
<evidence type="ECO:0000313" key="15">
    <source>
        <dbReference type="Proteomes" id="UP000886998"/>
    </source>
</evidence>
<keyword evidence="7" id="KW-0833">Ubl conjugation pathway</keyword>
<dbReference type="PROSITE" id="PS00518">
    <property type="entry name" value="ZF_RING_1"/>
    <property type="match status" value="1"/>
</dbReference>
<sequence>MMKKMYESDEEDVLNLKDDGISWITSDLYDNKNKKQHGFESKPLYQYEKKMQIYEQEKRRQSEPIISKFSNLAISTPQLKDHEKYGFNLERNAESEKMPYSYSGLMKQSPLCSSSAENSPLLKRRVKNTFEKCFLVKLYIEKRDTHLGPFPFEILPKMNVRLLKLKVEKEFGIPTSSQKWILNNSLAVDSDLSLSNYGIVPGSPIILYVDSRCEKPMDVNQSYPCCSDSSPKTKNKRMHNNIDSWGTKILDHSTIRKVASVNNQDNLNKEFVKRDSSKSILNHSKTDEEIRQKKVSDSVSQQIKGSHLSSPDCGKTKIEGKFSNKEAKLHKRKYANTKGPFEPVFAKIKEKDTPQVLKDGILGKADETNINAVASKNSHIPSTNPVLTETFKSLILTEKLGKHLVLEDDNNPTVSHSKNTILELEKHDQLGMDNVPAASCSSVEKISNLKLKPNLGSILQKVKLKHKSKSLDENYHTIISNENIKNKGVEEETNKEIILTTNATKRSEIDTLSHTVTEECQSKPVNSSQEIRVMKPDIHNNYHLVSNESTSNNITTKGSHFNEMQERISEKSNILENFNQSLDVNISDESKVTEISIENIADKHCSENQADCSRSTENIVEISSCDRIEPNFQEENEQLNKETVENYEYLLKIEDMNLVKNLTSFTCPICFGDFESDQGVVLHECLHTFCLDCLARTVDFAEEVLIKCPYRDDEYSCQSYLQQREIKALASSEIYERYLQRSIITAESIAEKSFHCKTPDCPGWCMFEDNINVFHCPVCLHYNCLNCRTIHEGLNCRQYQDKLKSEKKLDPDSEKTLEFLNKMIESGKALRCPKCDLILMKKWGCDWLKCAVCLTEICWITKGPRWGPAGQGDTSGGCRCGVNGVKCHPSCTYCH</sequence>
<keyword evidence="4" id="KW-0479">Metal-binding</keyword>
<dbReference type="OrthoDB" id="261960at2759"/>
<name>A0A8X7CHA4_9ARAC</name>
<comment type="pathway">
    <text evidence="1">Protein modification; protein ubiquitination.</text>
</comment>
<comment type="caution">
    <text evidence="14">The sequence shown here is derived from an EMBL/GenBank/DDBJ whole genome shotgun (WGS) entry which is preliminary data.</text>
</comment>
<dbReference type="CDD" id="cd20358">
    <property type="entry name" value="Rcat_RBR_HOIL1"/>
    <property type="match status" value="1"/>
</dbReference>
<evidence type="ECO:0000256" key="7">
    <source>
        <dbReference type="ARBA" id="ARBA00022786"/>
    </source>
</evidence>
<evidence type="ECO:0000256" key="6">
    <source>
        <dbReference type="ARBA" id="ARBA00022771"/>
    </source>
</evidence>
<evidence type="ECO:0000259" key="13">
    <source>
        <dbReference type="PROSITE" id="PS51873"/>
    </source>
</evidence>
<evidence type="ECO:0000256" key="10">
    <source>
        <dbReference type="SAM" id="MobiDB-lite"/>
    </source>
</evidence>
<proteinExistence type="predicted"/>
<keyword evidence="3" id="KW-0808">Transferase</keyword>
<evidence type="ECO:0000256" key="2">
    <source>
        <dbReference type="ARBA" id="ARBA00022553"/>
    </source>
</evidence>
<dbReference type="InterPro" id="IPR044066">
    <property type="entry name" value="TRIAD_supradom"/>
</dbReference>
<evidence type="ECO:0000256" key="4">
    <source>
        <dbReference type="ARBA" id="ARBA00022723"/>
    </source>
</evidence>
<dbReference type="InterPro" id="IPR013087">
    <property type="entry name" value="Znf_C2H2_type"/>
</dbReference>
<dbReference type="PROSITE" id="PS50053">
    <property type="entry name" value="UBIQUITIN_2"/>
    <property type="match status" value="1"/>
</dbReference>
<dbReference type="EMBL" id="BMAV01019505">
    <property type="protein sequence ID" value="GFY72559.1"/>
    <property type="molecule type" value="Genomic_DNA"/>
</dbReference>
<keyword evidence="5" id="KW-0677">Repeat</keyword>
<dbReference type="InterPro" id="IPR027370">
    <property type="entry name" value="Znf-RING_euk"/>
</dbReference>
<feature type="compositionally biased region" description="Basic and acidic residues" evidence="10">
    <location>
        <begin position="284"/>
        <end position="296"/>
    </location>
</feature>
<accession>A0A8X7CHA4</accession>
<dbReference type="InterPro" id="IPR051628">
    <property type="entry name" value="LUBAC_E3_Ligases"/>
</dbReference>
<evidence type="ECO:0000259" key="12">
    <source>
        <dbReference type="PROSITE" id="PS50089"/>
    </source>
</evidence>
<evidence type="ECO:0000256" key="8">
    <source>
        <dbReference type="ARBA" id="ARBA00022833"/>
    </source>
</evidence>
<keyword evidence="8" id="KW-0862">Zinc</keyword>
<evidence type="ECO:0000256" key="3">
    <source>
        <dbReference type="ARBA" id="ARBA00022679"/>
    </source>
</evidence>
<dbReference type="InterPro" id="IPR017907">
    <property type="entry name" value="Znf_RING_CS"/>
</dbReference>
<dbReference type="GO" id="GO:0004842">
    <property type="term" value="F:ubiquitin-protein transferase activity"/>
    <property type="evidence" value="ECO:0007669"/>
    <property type="project" value="TreeGrafter"/>
</dbReference>
<dbReference type="AlphaFoldDB" id="A0A8X7CHA4"/>
<feature type="region of interest" description="Disordered" evidence="10">
    <location>
        <begin position="275"/>
        <end position="317"/>
    </location>
</feature>
<feature type="domain" description="Ubiquitin-like" evidence="11">
    <location>
        <begin position="136"/>
        <end position="212"/>
    </location>
</feature>
<protein>
    <submittedName>
        <fullName evidence="14">RanBP-type and C3HC4-type zinc finger-containing protein 1</fullName>
    </submittedName>
</protein>
<evidence type="ECO:0000313" key="14">
    <source>
        <dbReference type="EMBL" id="GFY72559.1"/>
    </source>
</evidence>
<dbReference type="InterPro" id="IPR047557">
    <property type="entry name" value="Rcat_RBR_HOIL1"/>
</dbReference>
<dbReference type="GO" id="GO:0097039">
    <property type="term" value="P:protein linear polyubiquitination"/>
    <property type="evidence" value="ECO:0007669"/>
    <property type="project" value="TreeGrafter"/>
</dbReference>
<dbReference type="Gene3D" id="3.10.20.90">
    <property type="entry name" value="Phosphatidylinositol 3-kinase Catalytic Subunit, Chain A, domain 1"/>
    <property type="match status" value="1"/>
</dbReference>
<evidence type="ECO:0000256" key="1">
    <source>
        <dbReference type="ARBA" id="ARBA00004906"/>
    </source>
</evidence>
<dbReference type="InterPro" id="IPR013083">
    <property type="entry name" value="Znf_RING/FYVE/PHD"/>
</dbReference>
<organism evidence="14 15">
    <name type="scientific">Trichonephila inaurata madagascariensis</name>
    <dbReference type="NCBI Taxonomy" id="2747483"/>
    <lineage>
        <taxon>Eukaryota</taxon>
        <taxon>Metazoa</taxon>
        <taxon>Ecdysozoa</taxon>
        <taxon>Arthropoda</taxon>
        <taxon>Chelicerata</taxon>
        <taxon>Arachnida</taxon>
        <taxon>Araneae</taxon>
        <taxon>Araneomorphae</taxon>
        <taxon>Entelegynae</taxon>
        <taxon>Araneoidea</taxon>
        <taxon>Nephilidae</taxon>
        <taxon>Trichonephila</taxon>
        <taxon>Trichonephila inaurata</taxon>
    </lineage>
</organism>
<evidence type="ECO:0000256" key="5">
    <source>
        <dbReference type="ARBA" id="ARBA00022737"/>
    </source>
</evidence>